<evidence type="ECO:0000256" key="1">
    <source>
        <dbReference type="ARBA" id="ARBA00004418"/>
    </source>
</evidence>
<name>A0AA42CHI8_9HYPH</name>
<reference evidence="6" key="1">
    <citation type="submission" date="2022-05" db="EMBL/GenBank/DDBJ databases">
        <authorList>
            <person name="Pankratov T."/>
        </authorList>
    </citation>
    <scope>NUCLEOTIDE SEQUENCE</scope>
    <source>
        <strain evidence="6">BP6-180914</strain>
    </source>
</reference>
<dbReference type="InterPro" id="IPR001188">
    <property type="entry name" value="Sperm_putr-bd"/>
</dbReference>
<keyword evidence="2" id="KW-0813">Transport</keyword>
<accession>A0AA42CHI8</accession>
<dbReference type="GO" id="GO:0019808">
    <property type="term" value="F:polyamine binding"/>
    <property type="evidence" value="ECO:0007669"/>
    <property type="project" value="InterPro"/>
</dbReference>
<evidence type="ECO:0000313" key="6">
    <source>
        <dbReference type="EMBL" id="MCW6507593.1"/>
    </source>
</evidence>
<dbReference type="PANTHER" id="PTHR30222">
    <property type="entry name" value="SPERMIDINE/PUTRESCINE-BINDING PERIPLASMIC PROTEIN"/>
    <property type="match status" value="1"/>
</dbReference>
<dbReference type="PANTHER" id="PTHR30222:SF18">
    <property type="entry name" value="BIFUNCTIONAL POLYHYDROXYBUTYRATE SYNTHASE _ ABC TRANSPORTER PERIPLASMIC BINDING PROTEIN-RELATED"/>
    <property type="match status" value="1"/>
</dbReference>
<dbReference type="Gene3D" id="3.40.190.10">
    <property type="entry name" value="Periplasmic binding protein-like II"/>
    <property type="match status" value="2"/>
</dbReference>
<gene>
    <name evidence="6" type="ORF">M8523_06110</name>
</gene>
<evidence type="ECO:0000256" key="3">
    <source>
        <dbReference type="ARBA" id="ARBA00022729"/>
    </source>
</evidence>
<dbReference type="InterPro" id="IPR006059">
    <property type="entry name" value="SBP"/>
</dbReference>
<sequence>MIRKFARFGTVALSLASLTTAGWGAPAEPNYPKEIGKGEGALNIVAWEGYAQDDWVKPFEAETGCQVNKKYAGSSDEMVALMRSGGGGEYDLVSASGDASLRLIYGGDVQPIETSFIPDFPNFVEDLKAPPHNTLKGVHYGVSYEWGPNVLLWNTAKVKGTPTSWSALYDPQYKGLVSVPDNPIQIADAALYLSKSKPELGITDPYELTPAQLDAAAELLKGQQKLIKKYWALASDQIELFKNGDAAIGASWPYMTNSLKDAGLPVADAVPSEGATGWADSWMLATKTKHPNCAYKFMAYVSTPKVQAQQAIYFGETPVNTKACTEMDAQQAGSCAKYHLDAPANYLKSIKFWKTPMQQCGDGSRGCTSYTDWQQKWQEIKG</sequence>
<evidence type="ECO:0000313" key="7">
    <source>
        <dbReference type="Proteomes" id="UP001165667"/>
    </source>
</evidence>
<feature type="signal peptide" evidence="5">
    <location>
        <begin position="1"/>
        <end position="21"/>
    </location>
</feature>
<keyword evidence="7" id="KW-1185">Reference proteome</keyword>
<keyword evidence="4" id="KW-0574">Periplasm</keyword>
<dbReference type="EMBL" id="JAMOIM010000003">
    <property type="protein sequence ID" value="MCW6507593.1"/>
    <property type="molecule type" value="Genomic_DNA"/>
</dbReference>
<dbReference type="GO" id="GO:0042597">
    <property type="term" value="C:periplasmic space"/>
    <property type="evidence" value="ECO:0007669"/>
    <property type="project" value="UniProtKB-SubCell"/>
</dbReference>
<organism evidence="6 7">
    <name type="scientific">Lichenifustis flavocetrariae</name>
    <dbReference type="NCBI Taxonomy" id="2949735"/>
    <lineage>
        <taxon>Bacteria</taxon>
        <taxon>Pseudomonadati</taxon>
        <taxon>Pseudomonadota</taxon>
        <taxon>Alphaproteobacteria</taxon>
        <taxon>Hyphomicrobiales</taxon>
        <taxon>Lichenihabitantaceae</taxon>
        <taxon>Lichenifustis</taxon>
    </lineage>
</organism>
<evidence type="ECO:0000256" key="4">
    <source>
        <dbReference type="ARBA" id="ARBA00022764"/>
    </source>
</evidence>
<dbReference type="SUPFAM" id="SSF53850">
    <property type="entry name" value="Periplasmic binding protein-like II"/>
    <property type="match status" value="1"/>
</dbReference>
<evidence type="ECO:0000256" key="5">
    <source>
        <dbReference type="SAM" id="SignalP"/>
    </source>
</evidence>
<protein>
    <submittedName>
        <fullName evidence="6">ABC transporter substrate-binding protein</fullName>
    </submittedName>
</protein>
<dbReference type="AlphaFoldDB" id="A0AA42CHI8"/>
<comment type="caution">
    <text evidence="6">The sequence shown here is derived from an EMBL/GenBank/DDBJ whole genome shotgun (WGS) entry which is preliminary data.</text>
</comment>
<keyword evidence="3 5" id="KW-0732">Signal</keyword>
<dbReference type="CDD" id="cd13588">
    <property type="entry name" value="PBP2_polyamine_1"/>
    <property type="match status" value="1"/>
</dbReference>
<dbReference type="RefSeq" id="WP_282583960.1">
    <property type="nucleotide sequence ID" value="NZ_JAMOIM010000003.1"/>
</dbReference>
<comment type="subcellular location">
    <subcellularLocation>
        <location evidence="1">Periplasm</location>
    </subcellularLocation>
</comment>
<feature type="chain" id="PRO_5041419776" evidence="5">
    <location>
        <begin position="22"/>
        <end position="382"/>
    </location>
</feature>
<dbReference type="Proteomes" id="UP001165667">
    <property type="component" value="Unassembled WGS sequence"/>
</dbReference>
<dbReference type="PRINTS" id="PR00909">
    <property type="entry name" value="SPERMDNBNDNG"/>
</dbReference>
<dbReference type="Pfam" id="PF13416">
    <property type="entry name" value="SBP_bac_8"/>
    <property type="match status" value="1"/>
</dbReference>
<proteinExistence type="predicted"/>
<evidence type="ECO:0000256" key="2">
    <source>
        <dbReference type="ARBA" id="ARBA00022448"/>
    </source>
</evidence>
<dbReference type="GO" id="GO:0015846">
    <property type="term" value="P:polyamine transport"/>
    <property type="evidence" value="ECO:0007669"/>
    <property type="project" value="InterPro"/>
</dbReference>